<gene>
    <name evidence="1" type="ORF">UFOPK3772_00203</name>
</gene>
<accession>A0A6J7IIT5</accession>
<protein>
    <submittedName>
        <fullName evidence="1">Unannotated protein</fullName>
    </submittedName>
</protein>
<dbReference type="AlphaFoldDB" id="A0A6J7IIT5"/>
<proteinExistence type="predicted"/>
<evidence type="ECO:0000313" key="1">
    <source>
        <dbReference type="EMBL" id="CAB4930254.1"/>
    </source>
</evidence>
<name>A0A6J7IIT5_9ZZZZ</name>
<reference evidence="1" key="1">
    <citation type="submission" date="2020-05" db="EMBL/GenBank/DDBJ databases">
        <authorList>
            <person name="Chiriac C."/>
            <person name="Salcher M."/>
            <person name="Ghai R."/>
            <person name="Kavagutti S V."/>
        </authorList>
    </citation>
    <scope>NUCLEOTIDE SEQUENCE</scope>
</reference>
<dbReference type="EMBL" id="CAFBNE010000004">
    <property type="protein sequence ID" value="CAB4930254.1"/>
    <property type="molecule type" value="Genomic_DNA"/>
</dbReference>
<sequence>MLGNSDVSSLGGFGSTKYDAGYPAGYFLGFTLSVDAVADTSLGGGWQSLSLGSMTMNTNDLPAGGYRRTTFREIERISYGEVSLSRPWVPGTSAHITEWFAKANKHGPTSVAVTVEMPSQSRGADLVPASIKSLLSFAGLSGDIGGQKFNIVFRNCLPHTWNAPSLQAGVVNSFSGGKMEPTTIESLTFSFSGYSVESMGGAKPMVDSSITNEERVEPCKLVIIPNTGSVTRKLLAKVSSWTVGQSMMGNILGAGSASAAATKMIAGMASEYDAIEFYLPPASMQIHKGASWAQSSSPRSSQAGPVSWMGTQPLGISFEFLMKTNKIDPMSSGGQSSGGGLFGALAGAGGHGGGALGHGKPRQVMDDLKKLIMLCENYSGGSLFSSSSSPPLVMLFWGEFVSPLSYVSYLSANIVRFEADGSPSKAVGSISLSQYPESAGSTNPTSGGLAPEMADTLLEGDTLAHLAYRTYQEPNRWRDIAEHNGIDDPLRMRIGRKVLLPSPDYLPFRTEGGTVMSIDEDDSFSGVLEDY</sequence>
<organism evidence="1">
    <name type="scientific">freshwater metagenome</name>
    <dbReference type="NCBI Taxonomy" id="449393"/>
    <lineage>
        <taxon>unclassified sequences</taxon>
        <taxon>metagenomes</taxon>
        <taxon>ecological metagenomes</taxon>
    </lineage>
</organism>